<dbReference type="GO" id="GO:0004930">
    <property type="term" value="F:G protein-coupled receptor activity"/>
    <property type="evidence" value="ECO:0007669"/>
    <property type="project" value="UniProtKB-KW"/>
</dbReference>
<keyword evidence="12" id="KW-1185">Reference proteome</keyword>
<feature type="domain" description="GPR158/179 extracellular" evidence="10">
    <location>
        <begin position="32"/>
        <end position="132"/>
    </location>
</feature>
<dbReference type="Gene3D" id="3.30.450.20">
    <property type="entry name" value="PAS domain"/>
    <property type="match status" value="1"/>
</dbReference>
<keyword evidence="9" id="KW-0812">Transmembrane</keyword>
<evidence type="ECO:0000256" key="5">
    <source>
        <dbReference type="ARBA" id="ARBA00023040"/>
    </source>
</evidence>
<dbReference type="HOGENOM" id="CLU_950816_0_0_1"/>
<evidence type="ECO:0000313" key="11">
    <source>
        <dbReference type="EMBL" id="EDW01071.1"/>
    </source>
</evidence>
<proteinExistence type="inferred from homology"/>
<comment type="similarity">
    <text evidence="2">Belongs to the G-protein coupled receptor 3 family.</text>
</comment>
<evidence type="ECO:0000256" key="4">
    <source>
        <dbReference type="ARBA" id="ARBA00022729"/>
    </source>
</evidence>
<evidence type="ECO:0000256" key="2">
    <source>
        <dbReference type="ARBA" id="ARBA00007242"/>
    </source>
</evidence>
<dbReference type="OrthoDB" id="2129233at2759"/>
<feature type="transmembrane region" description="Helical" evidence="9">
    <location>
        <begin position="199"/>
        <end position="218"/>
    </location>
</feature>
<keyword evidence="8" id="KW-0807">Transducer</keyword>
<keyword evidence="9" id="KW-0472">Membrane</keyword>
<evidence type="ECO:0000256" key="1">
    <source>
        <dbReference type="ARBA" id="ARBA00004651"/>
    </source>
</evidence>
<evidence type="ECO:0000256" key="3">
    <source>
        <dbReference type="ARBA" id="ARBA00022475"/>
    </source>
</evidence>
<dbReference type="GO" id="GO:0005886">
    <property type="term" value="C:plasma membrane"/>
    <property type="evidence" value="ECO:0007669"/>
    <property type="project" value="UniProtKB-SubCell"/>
</dbReference>
<dbReference type="Pfam" id="PF22572">
    <property type="entry name" value="GPR158_179_EC"/>
    <property type="match status" value="1"/>
</dbReference>
<dbReference type="PhylomeDB" id="B4J7E7"/>
<keyword evidence="9" id="KW-1133">Transmembrane helix</keyword>
<evidence type="ECO:0000256" key="8">
    <source>
        <dbReference type="ARBA" id="ARBA00023224"/>
    </source>
</evidence>
<dbReference type="PANTHER" id="PTHR32546:SF29">
    <property type="entry name" value="G-PROTEIN COUPLED RECEPTORS FAMILY 3 PROFILE DOMAIN-CONTAINING PROTEIN"/>
    <property type="match status" value="1"/>
</dbReference>
<dbReference type="CDD" id="cd12913">
    <property type="entry name" value="PDC1_MCP_like"/>
    <property type="match status" value="1"/>
</dbReference>
<name>B4J7E7_DROGR</name>
<comment type="subcellular location">
    <subcellularLocation>
        <location evidence="1">Cell membrane</location>
        <topology evidence="1">Multi-pass membrane protein</topology>
    </subcellularLocation>
</comment>
<dbReference type="EMBL" id="CH916367">
    <property type="protein sequence ID" value="EDW01071.1"/>
    <property type="molecule type" value="Genomic_DNA"/>
</dbReference>
<gene>
    <name evidence="11" type="primary">Dgri\GH21228</name>
    <name evidence="11" type="ORF">Dgri_GH21228</name>
</gene>
<dbReference type="InParanoid" id="B4J7E7"/>
<keyword evidence="4" id="KW-0732">Signal</keyword>
<evidence type="ECO:0000256" key="9">
    <source>
        <dbReference type="SAM" id="Phobius"/>
    </source>
</evidence>
<sequence>MSTLRHAFHLYSNRTEERIEDDTLAVKYEDGRWSKPYYDCGGGNIWMLTYTVPFFGYENGSYHFKGTSGIDIDLRRVDIDQCPQRHTPGTKRPLNIFAGTDKCKQRTTMCEAIMGLGFRRGSYKCLCRKGFYFPDVVAQHKFFNGSLLEEEYEKLMLGKNSTYNSNTEYECLPCAEGCDSCEDASPCIAALNWPMRTSIVALACIVIGLLPPAAWFTFRYQQVKVSKSDQQLCLARKYNYYTDCCACSCSCSCPCSKCLPTCHLAVQLFKVAETTFLLLLFCKSAGQDWVELK</sequence>
<evidence type="ECO:0000259" key="10">
    <source>
        <dbReference type="Pfam" id="PF22572"/>
    </source>
</evidence>
<dbReference type="AlphaFoldDB" id="B4J7E7"/>
<evidence type="ECO:0000256" key="6">
    <source>
        <dbReference type="ARBA" id="ARBA00023170"/>
    </source>
</evidence>
<evidence type="ECO:0000313" key="12">
    <source>
        <dbReference type="Proteomes" id="UP000001070"/>
    </source>
</evidence>
<dbReference type="Proteomes" id="UP000001070">
    <property type="component" value="Unassembled WGS sequence"/>
</dbReference>
<dbReference type="InterPro" id="IPR054714">
    <property type="entry name" value="GPR158_179_extracellular"/>
</dbReference>
<keyword evidence="5" id="KW-0297">G-protein coupled receptor</keyword>
<keyword evidence="6" id="KW-0675">Receptor</keyword>
<dbReference type="PANTHER" id="PTHR32546">
    <property type="entry name" value="G-PROTEIN COUPLED RECEPTOR 158-RELATED"/>
    <property type="match status" value="1"/>
</dbReference>
<protein>
    <submittedName>
        <fullName evidence="11">GH21228</fullName>
    </submittedName>
</protein>
<reference evidence="11 12" key="1">
    <citation type="journal article" date="2007" name="Nature">
        <title>Evolution of genes and genomes on the Drosophila phylogeny.</title>
        <authorList>
            <consortium name="Drosophila 12 Genomes Consortium"/>
            <person name="Clark A.G."/>
            <person name="Eisen M.B."/>
            <person name="Smith D.R."/>
            <person name="Bergman C.M."/>
            <person name="Oliver B."/>
            <person name="Markow T.A."/>
            <person name="Kaufman T.C."/>
            <person name="Kellis M."/>
            <person name="Gelbart W."/>
            <person name="Iyer V.N."/>
            <person name="Pollard D.A."/>
            <person name="Sackton T.B."/>
            <person name="Larracuente A.M."/>
            <person name="Singh N.D."/>
            <person name="Abad J.P."/>
            <person name="Abt D.N."/>
            <person name="Adryan B."/>
            <person name="Aguade M."/>
            <person name="Akashi H."/>
            <person name="Anderson W.W."/>
            <person name="Aquadro C.F."/>
            <person name="Ardell D.H."/>
            <person name="Arguello R."/>
            <person name="Artieri C.G."/>
            <person name="Barbash D.A."/>
            <person name="Barker D."/>
            <person name="Barsanti P."/>
            <person name="Batterham P."/>
            <person name="Batzoglou S."/>
            <person name="Begun D."/>
            <person name="Bhutkar A."/>
            <person name="Blanco E."/>
            <person name="Bosak S.A."/>
            <person name="Bradley R.K."/>
            <person name="Brand A.D."/>
            <person name="Brent M.R."/>
            <person name="Brooks A.N."/>
            <person name="Brown R.H."/>
            <person name="Butlin R.K."/>
            <person name="Caggese C."/>
            <person name="Calvi B.R."/>
            <person name="Bernardo de Carvalho A."/>
            <person name="Caspi A."/>
            <person name="Castrezana S."/>
            <person name="Celniker S.E."/>
            <person name="Chang J.L."/>
            <person name="Chapple C."/>
            <person name="Chatterji S."/>
            <person name="Chinwalla A."/>
            <person name="Civetta A."/>
            <person name="Clifton S.W."/>
            <person name="Comeron J.M."/>
            <person name="Costello J.C."/>
            <person name="Coyne J.A."/>
            <person name="Daub J."/>
            <person name="David R.G."/>
            <person name="Delcher A.L."/>
            <person name="Delehaunty K."/>
            <person name="Do C.B."/>
            <person name="Ebling H."/>
            <person name="Edwards K."/>
            <person name="Eickbush T."/>
            <person name="Evans J.D."/>
            <person name="Filipski A."/>
            <person name="Findeiss S."/>
            <person name="Freyhult E."/>
            <person name="Fulton L."/>
            <person name="Fulton R."/>
            <person name="Garcia A.C."/>
            <person name="Gardiner A."/>
            <person name="Garfield D.A."/>
            <person name="Garvin B.E."/>
            <person name="Gibson G."/>
            <person name="Gilbert D."/>
            <person name="Gnerre S."/>
            <person name="Godfrey J."/>
            <person name="Good R."/>
            <person name="Gotea V."/>
            <person name="Gravely B."/>
            <person name="Greenberg A.J."/>
            <person name="Griffiths-Jones S."/>
            <person name="Gross S."/>
            <person name="Guigo R."/>
            <person name="Gustafson E.A."/>
            <person name="Haerty W."/>
            <person name="Hahn M.W."/>
            <person name="Halligan D.L."/>
            <person name="Halpern A.L."/>
            <person name="Halter G.M."/>
            <person name="Han M.V."/>
            <person name="Heger A."/>
            <person name="Hillier L."/>
            <person name="Hinrichs A.S."/>
            <person name="Holmes I."/>
            <person name="Hoskins R.A."/>
            <person name="Hubisz M.J."/>
            <person name="Hultmark D."/>
            <person name="Huntley M.A."/>
            <person name="Jaffe D.B."/>
            <person name="Jagadeeshan S."/>
            <person name="Jeck W.R."/>
            <person name="Johnson J."/>
            <person name="Jones C.D."/>
            <person name="Jordan W.C."/>
            <person name="Karpen G.H."/>
            <person name="Kataoka E."/>
            <person name="Keightley P.D."/>
            <person name="Kheradpour P."/>
            <person name="Kirkness E.F."/>
            <person name="Koerich L.B."/>
            <person name="Kristiansen K."/>
            <person name="Kudrna D."/>
            <person name="Kulathinal R.J."/>
            <person name="Kumar S."/>
            <person name="Kwok R."/>
            <person name="Lander E."/>
            <person name="Langley C.H."/>
            <person name="Lapoint R."/>
            <person name="Lazzaro B.P."/>
            <person name="Lee S.J."/>
            <person name="Levesque L."/>
            <person name="Li R."/>
            <person name="Lin C.F."/>
            <person name="Lin M.F."/>
            <person name="Lindblad-Toh K."/>
            <person name="Llopart A."/>
            <person name="Long M."/>
            <person name="Low L."/>
            <person name="Lozovsky E."/>
            <person name="Lu J."/>
            <person name="Luo M."/>
            <person name="Machado C.A."/>
            <person name="Makalowski W."/>
            <person name="Marzo M."/>
            <person name="Matsuda M."/>
            <person name="Matzkin L."/>
            <person name="McAllister B."/>
            <person name="McBride C.S."/>
            <person name="McKernan B."/>
            <person name="McKernan K."/>
            <person name="Mendez-Lago M."/>
            <person name="Minx P."/>
            <person name="Mollenhauer M.U."/>
            <person name="Montooth K."/>
            <person name="Mount S.M."/>
            <person name="Mu X."/>
            <person name="Myers E."/>
            <person name="Negre B."/>
            <person name="Newfeld S."/>
            <person name="Nielsen R."/>
            <person name="Noor M.A."/>
            <person name="O'Grady P."/>
            <person name="Pachter L."/>
            <person name="Papaceit M."/>
            <person name="Parisi M.J."/>
            <person name="Parisi M."/>
            <person name="Parts L."/>
            <person name="Pedersen J.S."/>
            <person name="Pesole G."/>
            <person name="Phillippy A.M."/>
            <person name="Ponting C.P."/>
            <person name="Pop M."/>
            <person name="Porcelli D."/>
            <person name="Powell J.R."/>
            <person name="Prohaska S."/>
            <person name="Pruitt K."/>
            <person name="Puig M."/>
            <person name="Quesneville H."/>
            <person name="Ram K.R."/>
            <person name="Rand D."/>
            <person name="Rasmussen M.D."/>
            <person name="Reed L.K."/>
            <person name="Reenan R."/>
            <person name="Reily A."/>
            <person name="Remington K.A."/>
            <person name="Rieger T.T."/>
            <person name="Ritchie M.G."/>
            <person name="Robin C."/>
            <person name="Rogers Y.H."/>
            <person name="Rohde C."/>
            <person name="Rozas J."/>
            <person name="Rubenfield M.J."/>
            <person name="Ruiz A."/>
            <person name="Russo S."/>
            <person name="Salzberg S.L."/>
            <person name="Sanchez-Gracia A."/>
            <person name="Saranga D.J."/>
            <person name="Sato H."/>
            <person name="Schaeffer S.W."/>
            <person name="Schatz M.C."/>
            <person name="Schlenke T."/>
            <person name="Schwartz R."/>
            <person name="Segarra C."/>
            <person name="Singh R.S."/>
            <person name="Sirot L."/>
            <person name="Sirota M."/>
            <person name="Sisneros N.B."/>
            <person name="Smith C.D."/>
            <person name="Smith T.F."/>
            <person name="Spieth J."/>
            <person name="Stage D.E."/>
            <person name="Stark A."/>
            <person name="Stephan W."/>
            <person name="Strausberg R.L."/>
            <person name="Strempel S."/>
            <person name="Sturgill D."/>
            <person name="Sutton G."/>
            <person name="Sutton G.G."/>
            <person name="Tao W."/>
            <person name="Teichmann S."/>
            <person name="Tobari Y.N."/>
            <person name="Tomimura Y."/>
            <person name="Tsolas J.M."/>
            <person name="Valente V.L."/>
            <person name="Venter E."/>
            <person name="Venter J.C."/>
            <person name="Vicario S."/>
            <person name="Vieira F.G."/>
            <person name="Vilella A.J."/>
            <person name="Villasante A."/>
            <person name="Walenz B."/>
            <person name="Wang J."/>
            <person name="Wasserman M."/>
            <person name="Watts T."/>
            <person name="Wilson D."/>
            <person name="Wilson R.K."/>
            <person name="Wing R.A."/>
            <person name="Wolfner M.F."/>
            <person name="Wong A."/>
            <person name="Wong G.K."/>
            <person name="Wu C.I."/>
            <person name="Wu G."/>
            <person name="Yamamoto D."/>
            <person name="Yang H.P."/>
            <person name="Yang S.P."/>
            <person name="Yorke J.A."/>
            <person name="Yoshida K."/>
            <person name="Zdobnov E."/>
            <person name="Zhang P."/>
            <person name="Zhang Y."/>
            <person name="Zimin A.V."/>
            <person name="Baldwin J."/>
            <person name="Abdouelleil A."/>
            <person name="Abdulkadir J."/>
            <person name="Abebe A."/>
            <person name="Abera B."/>
            <person name="Abreu J."/>
            <person name="Acer S.C."/>
            <person name="Aftuck L."/>
            <person name="Alexander A."/>
            <person name="An P."/>
            <person name="Anderson E."/>
            <person name="Anderson S."/>
            <person name="Arachi H."/>
            <person name="Azer M."/>
            <person name="Bachantsang P."/>
            <person name="Barry A."/>
            <person name="Bayul T."/>
            <person name="Berlin A."/>
            <person name="Bessette D."/>
            <person name="Bloom T."/>
            <person name="Blye J."/>
            <person name="Boguslavskiy L."/>
            <person name="Bonnet C."/>
            <person name="Boukhgalter B."/>
            <person name="Bourzgui I."/>
            <person name="Brown A."/>
            <person name="Cahill P."/>
            <person name="Channer S."/>
            <person name="Cheshatsang Y."/>
            <person name="Chuda L."/>
            <person name="Citroen M."/>
            <person name="Collymore A."/>
            <person name="Cooke P."/>
            <person name="Costello M."/>
            <person name="D'Aco K."/>
            <person name="Daza R."/>
            <person name="De Haan G."/>
            <person name="DeGray S."/>
            <person name="DeMaso C."/>
            <person name="Dhargay N."/>
            <person name="Dooley K."/>
            <person name="Dooley E."/>
            <person name="Doricent M."/>
            <person name="Dorje P."/>
            <person name="Dorjee K."/>
            <person name="Dupes A."/>
            <person name="Elong R."/>
            <person name="Falk J."/>
            <person name="Farina A."/>
            <person name="Faro S."/>
            <person name="Ferguson D."/>
            <person name="Fisher S."/>
            <person name="Foley C.D."/>
            <person name="Franke A."/>
            <person name="Friedrich D."/>
            <person name="Gadbois L."/>
            <person name="Gearin G."/>
            <person name="Gearin C.R."/>
            <person name="Giannoukos G."/>
            <person name="Goode T."/>
            <person name="Graham J."/>
            <person name="Grandbois E."/>
            <person name="Grewal S."/>
            <person name="Gyaltsen K."/>
            <person name="Hafez N."/>
            <person name="Hagos B."/>
            <person name="Hall J."/>
            <person name="Henson C."/>
            <person name="Hollinger A."/>
            <person name="Honan T."/>
            <person name="Huard M.D."/>
            <person name="Hughes L."/>
            <person name="Hurhula B."/>
            <person name="Husby M.E."/>
            <person name="Kamat A."/>
            <person name="Kanga B."/>
            <person name="Kashin S."/>
            <person name="Khazanovich D."/>
            <person name="Kisner P."/>
            <person name="Lance K."/>
            <person name="Lara M."/>
            <person name="Lee W."/>
            <person name="Lennon N."/>
            <person name="Letendre F."/>
            <person name="LeVine R."/>
            <person name="Lipovsky A."/>
            <person name="Liu X."/>
            <person name="Liu J."/>
            <person name="Liu S."/>
            <person name="Lokyitsang T."/>
            <person name="Lokyitsang Y."/>
            <person name="Lubonja R."/>
            <person name="Lui A."/>
            <person name="MacDonald P."/>
            <person name="Magnisalis V."/>
            <person name="Maru K."/>
            <person name="Matthews C."/>
            <person name="McCusker W."/>
            <person name="McDonough S."/>
            <person name="Mehta T."/>
            <person name="Meldrim J."/>
            <person name="Meneus L."/>
            <person name="Mihai O."/>
            <person name="Mihalev A."/>
            <person name="Mihova T."/>
            <person name="Mittelman R."/>
            <person name="Mlenga V."/>
            <person name="Montmayeur A."/>
            <person name="Mulrain L."/>
            <person name="Navidi A."/>
            <person name="Naylor J."/>
            <person name="Negash T."/>
            <person name="Nguyen T."/>
            <person name="Nguyen N."/>
            <person name="Nicol R."/>
            <person name="Norbu C."/>
            <person name="Norbu N."/>
            <person name="Novod N."/>
            <person name="O'Neill B."/>
            <person name="Osman S."/>
            <person name="Markiewicz E."/>
            <person name="Oyono O.L."/>
            <person name="Patti C."/>
            <person name="Phunkhang P."/>
            <person name="Pierre F."/>
            <person name="Priest M."/>
            <person name="Raghuraman S."/>
            <person name="Rege F."/>
            <person name="Reyes R."/>
            <person name="Rise C."/>
            <person name="Rogov P."/>
            <person name="Ross K."/>
            <person name="Ryan E."/>
            <person name="Settipalli S."/>
            <person name="Shea T."/>
            <person name="Sherpa N."/>
            <person name="Shi L."/>
            <person name="Shih D."/>
            <person name="Sparrow T."/>
            <person name="Spaulding J."/>
            <person name="Stalker J."/>
            <person name="Stange-Thomann N."/>
            <person name="Stavropoulos S."/>
            <person name="Stone C."/>
            <person name="Strader C."/>
            <person name="Tesfaye S."/>
            <person name="Thomson T."/>
            <person name="Thoulutsang Y."/>
            <person name="Thoulutsang D."/>
            <person name="Topham K."/>
            <person name="Topping I."/>
            <person name="Tsamla T."/>
            <person name="Vassiliev H."/>
            <person name="Vo A."/>
            <person name="Wangchuk T."/>
            <person name="Wangdi T."/>
            <person name="Weiand M."/>
            <person name="Wilkinson J."/>
            <person name="Wilson A."/>
            <person name="Yadav S."/>
            <person name="Young G."/>
            <person name="Yu Q."/>
            <person name="Zembek L."/>
            <person name="Zhong D."/>
            <person name="Zimmer A."/>
            <person name="Zwirko Z."/>
            <person name="Jaffe D.B."/>
            <person name="Alvarez P."/>
            <person name="Brockman W."/>
            <person name="Butler J."/>
            <person name="Chin C."/>
            <person name="Gnerre S."/>
            <person name="Grabherr M."/>
            <person name="Kleber M."/>
            <person name="Mauceli E."/>
            <person name="MacCallum I."/>
        </authorList>
    </citation>
    <scope>NUCLEOTIDE SEQUENCE [LARGE SCALE GENOMIC DNA]</scope>
    <source>
        <strain evidence="12">Tucson 15287-2541.00</strain>
    </source>
</reference>
<organism evidence="12">
    <name type="scientific">Drosophila grimshawi</name>
    <name type="common">Hawaiian fruit fly</name>
    <name type="synonym">Idiomyia grimshawi</name>
    <dbReference type="NCBI Taxonomy" id="7222"/>
    <lineage>
        <taxon>Eukaryota</taxon>
        <taxon>Metazoa</taxon>
        <taxon>Ecdysozoa</taxon>
        <taxon>Arthropoda</taxon>
        <taxon>Hexapoda</taxon>
        <taxon>Insecta</taxon>
        <taxon>Pterygota</taxon>
        <taxon>Neoptera</taxon>
        <taxon>Endopterygota</taxon>
        <taxon>Diptera</taxon>
        <taxon>Brachycera</taxon>
        <taxon>Muscomorpha</taxon>
        <taxon>Ephydroidea</taxon>
        <taxon>Drosophilidae</taxon>
        <taxon>Drosophila</taxon>
        <taxon>Hawaiian Drosophila</taxon>
    </lineage>
</organism>
<keyword evidence="7" id="KW-0325">Glycoprotein</keyword>
<evidence type="ECO:0000256" key="7">
    <source>
        <dbReference type="ARBA" id="ARBA00023180"/>
    </source>
</evidence>
<keyword evidence="3" id="KW-1003">Cell membrane</keyword>
<dbReference type="eggNOG" id="KOG4418">
    <property type="taxonomic scope" value="Eukaryota"/>
</dbReference>
<dbReference type="InterPro" id="IPR043458">
    <property type="entry name" value="GPR158/179"/>
</dbReference>
<accession>B4J7E7</accession>